<accession>A0A1J5S568</accession>
<evidence type="ECO:0000259" key="4">
    <source>
        <dbReference type="PROSITE" id="PS50110"/>
    </source>
</evidence>
<dbReference type="PRINTS" id="PR00038">
    <property type="entry name" value="HTHLUXR"/>
</dbReference>
<dbReference type="CDD" id="cd06170">
    <property type="entry name" value="LuxR_C_like"/>
    <property type="match status" value="1"/>
</dbReference>
<dbReference type="InterPro" id="IPR016032">
    <property type="entry name" value="Sig_transdc_resp-reg_C-effctor"/>
</dbReference>
<dbReference type="PROSITE" id="PS50110">
    <property type="entry name" value="RESPONSE_REGULATORY"/>
    <property type="match status" value="1"/>
</dbReference>
<dbReference type="PANTHER" id="PTHR43214">
    <property type="entry name" value="TWO-COMPONENT RESPONSE REGULATOR"/>
    <property type="match status" value="1"/>
</dbReference>
<dbReference type="Pfam" id="PF00072">
    <property type="entry name" value="Response_reg"/>
    <property type="match status" value="1"/>
</dbReference>
<keyword evidence="1" id="KW-0597">Phosphoprotein</keyword>
<evidence type="ECO:0000313" key="5">
    <source>
        <dbReference type="EMBL" id="OIQ99263.1"/>
    </source>
</evidence>
<name>A0A1J5S568_9ZZZZ</name>
<gene>
    <name evidence="5" type="primary">narL_1</name>
    <name evidence="5" type="ORF">GALL_186720</name>
</gene>
<dbReference type="SMART" id="SM00421">
    <property type="entry name" value="HTH_LUXR"/>
    <property type="match status" value="1"/>
</dbReference>
<feature type="domain" description="HTH luxR-type" evidence="3">
    <location>
        <begin position="154"/>
        <end position="219"/>
    </location>
</feature>
<reference evidence="5" key="1">
    <citation type="submission" date="2016-10" db="EMBL/GenBank/DDBJ databases">
        <title>Sequence of Gallionella enrichment culture.</title>
        <authorList>
            <person name="Poehlein A."/>
            <person name="Muehling M."/>
            <person name="Daniel R."/>
        </authorList>
    </citation>
    <scope>NUCLEOTIDE SEQUENCE</scope>
</reference>
<dbReference type="PANTHER" id="PTHR43214:SF38">
    <property type="entry name" value="NITRATE_NITRITE RESPONSE REGULATOR PROTEIN NARL"/>
    <property type="match status" value="1"/>
</dbReference>
<organism evidence="5">
    <name type="scientific">mine drainage metagenome</name>
    <dbReference type="NCBI Taxonomy" id="410659"/>
    <lineage>
        <taxon>unclassified sequences</taxon>
        <taxon>metagenomes</taxon>
        <taxon>ecological metagenomes</taxon>
    </lineage>
</organism>
<dbReference type="GO" id="GO:0006355">
    <property type="term" value="P:regulation of DNA-templated transcription"/>
    <property type="evidence" value="ECO:0007669"/>
    <property type="project" value="InterPro"/>
</dbReference>
<dbReference type="GO" id="GO:0003677">
    <property type="term" value="F:DNA binding"/>
    <property type="evidence" value="ECO:0007669"/>
    <property type="project" value="UniProtKB-KW"/>
</dbReference>
<dbReference type="InterPro" id="IPR011006">
    <property type="entry name" value="CheY-like_superfamily"/>
</dbReference>
<protein>
    <submittedName>
        <fullName evidence="5">Nitrate/nitrite response regulator protein NarL</fullName>
    </submittedName>
</protein>
<dbReference type="PROSITE" id="PS00622">
    <property type="entry name" value="HTH_LUXR_1"/>
    <property type="match status" value="1"/>
</dbReference>
<dbReference type="Gene3D" id="3.40.50.2300">
    <property type="match status" value="1"/>
</dbReference>
<evidence type="ECO:0000259" key="3">
    <source>
        <dbReference type="PROSITE" id="PS50043"/>
    </source>
</evidence>
<dbReference type="InterPro" id="IPR058245">
    <property type="entry name" value="NreC/VraR/RcsB-like_REC"/>
</dbReference>
<proteinExistence type="predicted"/>
<dbReference type="Pfam" id="PF00196">
    <property type="entry name" value="GerE"/>
    <property type="match status" value="1"/>
</dbReference>
<dbReference type="InterPro" id="IPR000792">
    <property type="entry name" value="Tscrpt_reg_LuxR_C"/>
</dbReference>
<dbReference type="SUPFAM" id="SSF46894">
    <property type="entry name" value="C-terminal effector domain of the bipartite response regulators"/>
    <property type="match status" value="1"/>
</dbReference>
<dbReference type="SMART" id="SM00448">
    <property type="entry name" value="REC"/>
    <property type="match status" value="1"/>
</dbReference>
<keyword evidence="2" id="KW-0238">DNA-binding</keyword>
<dbReference type="GO" id="GO:0000160">
    <property type="term" value="P:phosphorelay signal transduction system"/>
    <property type="evidence" value="ECO:0007669"/>
    <property type="project" value="InterPro"/>
</dbReference>
<feature type="domain" description="Response regulatory" evidence="4">
    <location>
        <begin position="11"/>
        <end position="127"/>
    </location>
</feature>
<dbReference type="AlphaFoldDB" id="A0A1J5S568"/>
<dbReference type="InterPro" id="IPR001789">
    <property type="entry name" value="Sig_transdc_resp-reg_receiver"/>
</dbReference>
<dbReference type="PROSITE" id="PS50043">
    <property type="entry name" value="HTH_LUXR_2"/>
    <property type="match status" value="1"/>
</dbReference>
<dbReference type="SUPFAM" id="SSF52172">
    <property type="entry name" value="CheY-like"/>
    <property type="match status" value="1"/>
</dbReference>
<evidence type="ECO:0000256" key="2">
    <source>
        <dbReference type="ARBA" id="ARBA00023125"/>
    </source>
</evidence>
<dbReference type="InterPro" id="IPR039420">
    <property type="entry name" value="WalR-like"/>
</dbReference>
<dbReference type="CDD" id="cd17535">
    <property type="entry name" value="REC_NarL-like"/>
    <property type="match status" value="1"/>
</dbReference>
<sequence length="228" mass="24817">MSEQTPDERLRVLLVDDHTLFRKGLAELLEQLGEISVAGMTGNADEALRLLNEEAPDVVIIDLNMPPLGGISLLRRIREQDWRGPVLILTVSDAEEDLASALRSGAQGYLLKDMEPDDVVDAVQRAVRGETVVAPAMTLKLVHLLQGGGPGAARESALKLLTAREREILDYLSRGLTNKAIGRALDISHDTVKLHVRHILSKLNLSSRVEAAVFAVEQKSGAAGRRVQ</sequence>
<dbReference type="EMBL" id="MLJW01000108">
    <property type="protein sequence ID" value="OIQ99263.1"/>
    <property type="molecule type" value="Genomic_DNA"/>
</dbReference>
<comment type="caution">
    <text evidence="5">The sequence shown here is derived from an EMBL/GenBank/DDBJ whole genome shotgun (WGS) entry which is preliminary data.</text>
</comment>
<evidence type="ECO:0000256" key="1">
    <source>
        <dbReference type="ARBA" id="ARBA00022553"/>
    </source>
</evidence>